<organism evidence="1 2">
    <name type="scientific">Leucobacter rhizosphaerae</name>
    <dbReference type="NCBI Taxonomy" id="2932245"/>
    <lineage>
        <taxon>Bacteria</taxon>
        <taxon>Bacillati</taxon>
        <taxon>Actinomycetota</taxon>
        <taxon>Actinomycetes</taxon>
        <taxon>Micrococcales</taxon>
        <taxon>Microbacteriaceae</taxon>
        <taxon>Leucobacter</taxon>
    </lineage>
</organism>
<accession>A0ABY4FVB1</accession>
<sequence length="52" mass="5542">MSAEALRELTRMRPLRSESGTRDAFIAEHASAASQGLVTAFVVDCADSTDIS</sequence>
<dbReference type="Proteomes" id="UP000831775">
    <property type="component" value="Chromosome"/>
</dbReference>
<dbReference type="EMBL" id="CP095043">
    <property type="protein sequence ID" value="UOQ60246.1"/>
    <property type="molecule type" value="Genomic_DNA"/>
</dbReference>
<gene>
    <name evidence="1" type="ORF">MUN76_14605</name>
</gene>
<proteinExistence type="predicted"/>
<dbReference type="RefSeq" id="WP_244685718.1">
    <property type="nucleotide sequence ID" value="NZ_CP095043.1"/>
</dbReference>
<protein>
    <submittedName>
        <fullName evidence="1">Uncharacterized protein</fullName>
    </submittedName>
</protein>
<evidence type="ECO:0000313" key="2">
    <source>
        <dbReference type="Proteomes" id="UP000831775"/>
    </source>
</evidence>
<reference evidence="1 2" key="1">
    <citation type="submission" date="2022-04" db="EMBL/GenBank/DDBJ databases">
        <title>Leucobacter sp. isolated from rhizosphere of onion.</title>
        <authorList>
            <person name="Won M."/>
            <person name="Lee C.-M."/>
            <person name="Woen H.-Y."/>
            <person name="Kwon S.-W."/>
        </authorList>
    </citation>
    <scope>NUCLEOTIDE SEQUENCE [LARGE SCALE GENOMIC DNA]</scope>
    <source>
        <strain evidence="1 2">H25R-14</strain>
    </source>
</reference>
<name>A0ABY4FVB1_9MICO</name>
<evidence type="ECO:0000313" key="1">
    <source>
        <dbReference type="EMBL" id="UOQ60246.1"/>
    </source>
</evidence>
<keyword evidence="2" id="KW-1185">Reference proteome</keyword>